<keyword evidence="3" id="KW-1185">Reference proteome</keyword>
<protein>
    <submittedName>
        <fullName evidence="2">Uncharacterized protein</fullName>
    </submittedName>
</protein>
<dbReference type="EMBL" id="ML986587">
    <property type="protein sequence ID" value="KAF2268213.1"/>
    <property type="molecule type" value="Genomic_DNA"/>
</dbReference>
<evidence type="ECO:0000313" key="2">
    <source>
        <dbReference type="EMBL" id="KAF2268213.1"/>
    </source>
</evidence>
<reference evidence="3" key="1">
    <citation type="journal article" date="2020" name="Stud. Mycol.">
        <title>101 Dothideomycetes genomes: A test case for predicting lifestyles and emergence of pathogens.</title>
        <authorList>
            <person name="Haridas S."/>
            <person name="Albert R."/>
            <person name="Binder M."/>
            <person name="Bloem J."/>
            <person name="LaButti K."/>
            <person name="Salamov A."/>
            <person name="Andreopoulos B."/>
            <person name="Baker S."/>
            <person name="Barry K."/>
            <person name="Bills G."/>
            <person name="Bluhm B."/>
            <person name="Cannon C."/>
            <person name="Castanera R."/>
            <person name="Culley D."/>
            <person name="Daum C."/>
            <person name="Ezra D."/>
            <person name="Gonzalez J."/>
            <person name="Henrissat B."/>
            <person name="Kuo A."/>
            <person name="Liang C."/>
            <person name="Lipzen A."/>
            <person name="Lutzoni F."/>
            <person name="Magnuson J."/>
            <person name="Mondo S."/>
            <person name="Nolan M."/>
            <person name="Ohm R."/>
            <person name="Pangilinan J."/>
            <person name="Park H.-J."/>
            <person name="Ramirez L."/>
            <person name="Alfaro M."/>
            <person name="Sun H."/>
            <person name="Tritt A."/>
            <person name="Yoshinaga Y."/>
            <person name="Zwiers L.-H."/>
            <person name="Turgeon B."/>
            <person name="Goodwin S."/>
            <person name="Spatafora J."/>
            <person name="Crous P."/>
            <person name="Grigoriev I."/>
        </authorList>
    </citation>
    <scope>NUCLEOTIDE SEQUENCE [LARGE SCALE GENOMIC DNA]</scope>
    <source>
        <strain evidence="3">CBS 304.66</strain>
    </source>
</reference>
<feature type="compositionally biased region" description="Basic residues" evidence="1">
    <location>
        <begin position="36"/>
        <end position="48"/>
    </location>
</feature>
<organism evidence="2 3">
    <name type="scientific">Lojkania enalia</name>
    <dbReference type="NCBI Taxonomy" id="147567"/>
    <lineage>
        <taxon>Eukaryota</taxon>
        <taxon>Fungi</taxon>
        <taxon>Dikarya</taxon>
        <taxon>Ascomycota</taxon>
        <taxon>Pezizomycotina</taxon>
        <taxon>Dothideomycetes</taxon>
        <taxon>Pleosporomycetidae</taxon>
        <taxon>Pleosporales</taxon>
        <taxon>Pleosporales incertae sedis</taxon>
        <taxon>Lojkania</taxon>
    </lineage>
</organism>
<evidence type="ECO:0000256" key="1">
    <source>
        <dbReference type="SAM" id="MobiDB-lite"/>
    </source>
</evidence>
<accession>A0A9P4N703</accession>
<feature type="region of interest" description="Disordered" evidence="1">
    <location>
        <begin position="28"/>
        <end position="53"/>
    </location>
</feature>
<dbReference type="AlphaFoldDB" id="A0A9P4N703"/>
<evidence type="ECO:0000313" key="3">
    <source>
        <dbReference type="Proteomes" id="UP000800093"/>
    </source>
</evidence>
<comment type="caution">
    <text evidence="2">The sequence shown here is derived from an EMBL/GenBank/DDBJ whole genome shotgun (WGS) entry which is preliminary data.</text>
</comment>
<gene>
    <name evidence="2" type="ORF">CC78DRAFT_576219</name>
</gene>
<dbReference type="Proteomes" id="UP000800093">
    <property type="component" value="Unassembled WGS sequence"/>
</dbReference>
<name>A0A9P4N703_9PLEO</name>
<sequence>MVPPWTAAPAPLGPAFFAAHSEPALPAPFVPEFTPRRLHGRRSRRPRTSRTTPQVRMHQFLHMATGSVQGAARAVVRTPVAPSNTYSSNSVAFVPSPYIRPLHHRAHRNTSLCLAELFLSLFT</sequence>
<proteinExistence type="predicted"/>